<dbReference type="InterPro" id="IPR009100">
    <property type="entry name" value="AcylCoA_DH/oxidase_NM_dom_sf"/>
</dbReference>
<accession>A0A4R5A1U5</accession>
<evidence type="ECO:0000256" key="2">
    <source>
        <dbReference type="ARBA" id="ARBA00009347"/>
    </source>
</evidence>
<dbReference type="GO" id="GO:0005737">
    <property type="term" value="C:cytoplasm"/>
    <property type="evidence" value="ECO:0007669"/>
    <property type="project" value="TreeGrafter"/>
</dbReference>
<evidence type="ECO:0000256" key="6">
    <source>
        <dbReference type="RuleBase" id="RU362125"/>
    </source>
</evidence>
<dbReference type="SUPFAM" id="SSF47203">
    <property type="entry name" value="Acyl-CoA dehydrogenase C-terminal domain-like"/>
    <property type="match status" value="1"/>
</dbReference>
<dbReference type="InterPro" id="IPR046373">
    <property type="entry name" value="Acyl-CoA_Oxase/DH_mid-dom_sf"/>
</dbReference>
<dbReference type="GO" id="GO:0003995">
    <property type="term" value="F:acyl-CoA dehydrogenase activity"/>
    <property type="evidence" value="ECO:0007669"/>
    <property type="project" value="InterPro"/>
</dbReference>
<dbReference type="PANTHER" id="PTHR48083:SF28">
    <property type="entry name" value="ACYL-COA DEHYDROGENASE FAMILY PROTEIN (AFU_ORTHOLOGUE AFUA_6G10880)-RELATED"/>
    <property type="match status" value="1"/>
</dbReference>
<keyword evidence="4 6" id="KW-0274">FAD</keyword>
<name>A0A4R5A1U5_9ACTN</name>
<comment type="caution">
    <text evidence="9">The sequence shown here is derived from an EMBL/GenBank/DDBJ whole genome shotgun (WGS) entry which is preliminary data.</text>
</comment>
<dbReference type="SUPFAM" id="SSF56645">
    <property type="entry name" value="Acyl-CoA dehydrogenase NM domain-like"/>
    <property type="match status" value="1"/>
</dbReference>
<evidence type="ECO:0000256" key="1">
    <source>
        <dbReference type="ARBA" id="ARBA00001974"/>
    </source>
</evidence>
<dbReference type="PROSITE" id="PS00073">
    <property type="entry name" value="ACYL_COA_DH_2"/>
    <property type="match status" value="1"/>
</dbReference>
<sequence>GSGGVVASLFTHGIALPHLIASGDEGLIDRFARPVLAGEMIGALGVTEPGTGSDVAGIRTTAVRDGDSYIVNGAKLFITSGVRADFVTTAVRTGGEGFDGISLLVVEKGAPGFTVSRPLRKMGWLCSDTAELSFSDVRVPASNLVGAENSGFLQIVQNFVSERLSLAVQAYATAQRCLDLTMGWIRNRETFGRPLASRQLVRHKVAEMARQVDVARAYTRSVAERHAAGEDVLTETAFAKNTAVYACEHVVHEAVQLHGGMGYMRESEVERHYRDARILGIGGGTNEIMNEIAAKRLGL</sequence>
<feature type="non-terminal residue" evidence="9">
    <location>
        <position position="1"/>
    </location>
</feature>
<keyword evidence="10" id="KW-1185">Reference proteome</keyword>
<dbReference type="FunFam" id="2.40.110.10:FF:000002">
    <property type="entry name" value="Acyl-CoA dehydrogenase fadE12"/>
    <property type="match status" value="1"/>
</dbReference>
<organism evidence="9 10">
    <name type="scientific">Actinomadura rubrisoli</name>
    <dbReference type="NCBI Taxonomy" id="2530368"/>
    <lineage>
        <taxon>Bacteria</taxon>
        <taxon>Bacillati</taxon>
        <taxon>Actinomycetota</taxon>
        <taxon>Actinomycetes</taxon>
        <taxon>Streptosporangiales</taxon>
        <taxon>Thermomonosporaceae</taxon>
        <taxon>Actinomadura</taxon>
    </lineage>
</organism>
<proteinExistence type="inferred from homology"/>
<dbReference type="EMBL" id="SMKU01000431">
    <property type="protein sequence ID" value="TDD64756.1"/>
    <property type="molecule type" value="Genomic_DNA"/>
</dbReference>
<dbReference type="InterPro" id="IPR006089">
    <property type="entry name" value="Acyl-CoA_DH_CS"/>
</dbReference>
<dbReference type="GO" id="GO:0033539">
    <property type="term" value="P:fatty acid beta-oxidation using acyl-CoA dehydrogenase"/>
    <property type="evidence" value="ECO:0007669"/>
    <property type="project" value="TreeGrafter"/>
</dbReference>
<dbReference type="InterPro" id="IPR050741">
    <property type="entry name" value="Acyl-CoA_dehydrogenase"/>
</dbReference>
<dbReference type="Gene3D" id="2.40.110.10">
    <property type="entry name" value="Butyryl-CoA Dehydrogenase, subunit A, domain 2"/>
    <property type="match status" value="1"/>
</dbReference>
<dbReference type="PANTHER" id="PTHR48083">
    <property type="entry name" value="MEDIUM-CHAIN SPECIFIC ACYL-COA DEHYDROGENASE, MITOCHONDRIAL-RELATED"/>
    <property type="match status" value="1"/>
</dbReference>
<dbReference type="FunFam" id="1.20.140.10:FF:000001">
    <property type="entry name" value="Acyl-CoA dehydrogenase"/>
    <property type="match status" value="1"/>
</dbReference>
<keyword evidence="3 6" id="KW-0285">Flavoprotein</keyword>
<feature type="domain" description="Acyl-CoA oxidase/dehydrogenase middle" evidence="8">
    <location>
        <begin position="43"/>
        <end position="137"/>
    </location>
</feature>
<evidence type="ECO:0000313" key="10">
    <source>
        <dbReference type="Proteomes" id="UP000294513"/>
    </source>
</evidence>
<dbReference type="Proteomes" id="UP000294513">
    <property type="component" value="Unassembled WGS sequence"/>
</dbReference>
<gene>
    <name evidence="9" type="ORF">E1298_42030</name>
</gene>
<comment type="cofactor">
    <cofactor evidence="1 6">
        <name>FAD</name>
        <dbReference type="ChEBI" id="CHEBI:57692"/>
    </cofactor>
</comment>
<dbReference type="InterPro" id="IPR006091">
    <property type="entry name" value="Acyl-CoA_Oxase/DH_mid-dom"/>
</dbReference>
<dbReference type="Pfam" id="PF00441">
    <property type="entry name" value="Acyl-CoA_dh_1"/>
    <property type="match status" value="1"/>
</dbReference>
<dbReference type="InterPro" id="IPR009075">
    <property type="entry name" value="AcylCo_DH/oxidase_C"/>
</dbReference>
<dbReference type="RefSeq" id="WP_131902968.1">
    <property type="nucleotide sequence ID" value="NZ_SMKU01000431.1"/>
</dbReference>
<evidence type="ECO:0000256" key="3">
    <source>
        <dbReference type="ARBA" id="ARBA00022630"/>
    </source>
</evidence>
<evidence type="ECO:0000313" key="9">
    <source>
        <dbReference type="EMBL" id="TDD64756.1"/>
    </source>
</evidence>
<comment type="similarity">
    <text evidence="2 6">Belongs to the acyl-CoA dehydrogenase family.</text>
</comment>
<dbReference type="InterPro" id="IPR036250">
    <property type="entry name" value="AcylCo_DH-like_C"/>
</dbReference>
<dbReference type="OrthoDB" id="2769798at2"/>
<keyword evidence="5 6" id="KW-0560">Oxidoreductase</keyword>
<evidence type="ECO:0000256" key="4">
    <source>
        <dbReference type="ARBA" id="ARBA00022827"/>
    </source>
</evidence>
<reference evidence="9 10" key="1">
    <citation type="submission" date="2019-03" db="EMBL/GenBank/DDBJ databases">
        <title>Draft genome sequences of novel Actinobacteria.</title>
        <authorList>
            <person name="Sahin N."/>
            <person name="Ay H."/>
            <person name="Saygin H."/>
        </authorList>
    </citation>
    <scope>NUCLEOTIDE SEQUENCE [LARGE SCALE GENOMIC DNA]</scope>
    <source>
        <strain evidence="9 10">H3C3</strain>
    </source>
</reference>
<evidence type="ECO:0000259" key="8">
    <source>
        <dbReference type="Pfam" id="PF02770"/>
    </source>
</evidence>
<dbReference type="Pfam" id="PF02770">
    <property type="entry name" value="Acyl-CoA_dh_M"/>
    <property type="match status" value="1"/>
</dbReference>
<protein>
    <submittedName>
        <fullName evidence="9">Acyl-CoA dehydrogenase</fullName>
    </submittedName>
</protein>
<dbReference type="Gene3D" id="1.20.140.10">
    <property type="entry name" value="Butyryl-CoA Dehydrogenase, subunit A, domain 3"/>
    <property type="match status" value="1"/>
</dbReference>
<evidence type="ECO:0000259" key="7">
    <source>
        <dbReference type="Pfam" id="PF00441"/>
    </source>
</evidence>
<dbReference type="AlphaFoldDB" id="A0A4R5A1U5"/>
<evidence type="ECO:0000256" key="5">
    <source>
        <dbReference type="ARBA" id="ARBA00023002"/>
    </source>
</evidence>
<feature type="domain" description="Acyl-CoA dehydrogenase/oxidase C-terminal" evidence="7">
    <location>
        <begin position="149"/>
        <end position="297"/>
    </location>
</feature>